<evidence type="ECO:0000313" key="2">
    <source>
        <dbReference type="Proteomes" id="UP001166784"/>
    </source>
</evidence>
<protein>
    <submittedName>
        <fullName evidence="1">Uncharacterized protein</fullName>
    </submittedName>
</protein>
<organism evidence="1 2">
    <name type="scientific">Streptomyces marispadix</name>
    <dbReference type="NCBI Taxonomy" id="2922868"/>
    <lineage>
        <taxon>Bacteria</taxon>
        <taxon>Bacillati</taxon>
        <taxon>Actinomycetota</taxon>
        <taxon>Actinomycetes</taxon>
        <taxon>Kitasatosporales</taxon>
        <taxon>Streptomycetaceae</taxon>
        <taxon>Streptomyces</taxon>
    </lineage>
</organism>
<dbReference type="RefSeq" id="WP_241062433.1">
    <property type="nucleotide sequence ID" value="NZ_JAKWJU010000002.1"/>
</dbReference>
<dbReference type="EMBL" id="JAKWJU010000002">
    <property type="protein sequence ID" value="MCH6163546.1"/>
    <property type="molecule type" value="Genomic_DNA"/>
</dbReference>
<comment type="caution">
    <text evidence="1">The sequence shown here is derived from an EMBL/GenBank/DDBJ whole genome shotgun (WGS) entry which is preliminary data.</text>
</comment>
<name>A0ABS9T4U2_9ACTN</name>
<reference evidence="1" key="1">
    <citation type="submission" date="2022-03" db="EMBL/GenBank/DDBJ databases">
        <authorList>
            <person name="Santos J.D.N."/>
            <person name="Kallscheuer N."/>
            <person name="Jogler C."/>
            <person name="Lage O.M."/>
        </authorList>
    </citation>
    <scope>NUCLEOTIDE SEQUENCE</scope>
    <source>
        <strain evidence="1">M600PL45_2</strain>
    </source>
</reference>
<proteinExistence type="predicted"/>
<reference evidence="1" key="2">
    <citation type="journal article" date="2023" name="Int. J. Syst. Evol. Microbiol.">
        <title>Streptomyces marispadix sp. nov., isolated from marine beach sediment of the Northern Coast of Portugal.</title>
        <authorList>
            <person name="dos Santos J.D.N."/>
            <person name="Vitorino I.R."/>
            <person name="Kallscheuer N."/>
            <person name="Srivastava A."/>
            <person name="Krautwurst S."/>
            <person name="Marz M."/>
            <person name="Jogler C."/>
            <person name="Lobo Da Cunha A."/>
            <person name="Catita J."/>
            <person name="Goncalves H."/>
            <person name="Gonzalez I."/>
            <person name="Reyes F."/>
            <person name="Lage O.M."/>
        </authorList>
    </citation>
    <scope>NUCLEOTIDE SEQUENCE</scope>
    <source>
        <strain evidence="1">M600PL45_2</strain>
    </source>
</reference>
<dbReference type="Proteomes" id="UP001166784">
    <property type="component" value="Unassembled WGS sequence"/>
</dbReference>
<evidence type="ECO:0000313" key="1">
    <source>
        <dbReference type="EMBL" id="MCH6163546.1"/>
    </source>
</evidence>
<keyword evidence="2" id="KW-1185">Reference proteome</keyword>
<sequence length="194" mass="21811">MGWRIFKDWSKEVAVITKRLDTMHSDIVRLSTVGECRSRTPDDAQSGLPKGLDDYQKHVKLLRVAADIATAELRCHRDTWAYVAEKAAPQPQHFRTPGSIADEEGRVRTTLSGRSLVAVLTALWTIAHKKHTTDAELVDWALAVTLYKQVANAIEQLRHGEQDDCTKVVIIIDRRRRRPLRAGACDDSDNDEGS</sequence>
<gene>
    <name evidence="1" type="ORF">MMA15_25055</name>
</gene>
<accession>A0ABS9T4U2</accession>